<evidence type="ECO:0000256" key="5">
    <source>
        <dbReference type="ARBA" id="ARBA00023033"/>
    </source>
</evidence>
<accession>A0ABR4GZ61</accession>
<dbReference type="Pfam" id="PF08592">
    <property type="entry name" value="Anthrone_oxy"/>
    <property type="match status" value="1"/>
</dbReference>
<evidence type="ECO:0000313" key="9">
    <source>
        <dbReference type="EMBL" id="KAL2808491.1"/>
    </source>
</evidence>
<dbReference type="EMBL" id="JBFXLT010000111">
    <property type="protein sequence ID" value="KAL2808491.1"/>
    <property type="molecule type" value="Genomic_DNA"/>
</dbReference>
<feature type="transmembrane region" description="Helical" evidence="8">
    <location>
        <begin position="33"/>
        <end position="53"/>
    </location>
</feature>
<protein>
    <submittedName>
        <fullName evidence="9">DUF1772-domain-containing protein</fullName>
    </submittedName>
</protein>
<keyword evidence="4" id="KW-0560">Oxidoreductase</keyword>
<keyword evidence="3 8" id="KW-1133">Transmembrane helix</keyword>
<evidence type="ECO:0000256" key="3">
    <source>
        <dbReference type="ARBA" id="ARBA00022989"/>
    </source>
</evidence>
<evidence type="ECO:0000256" key="7">
    <source>
        <dbReference type="ARBA" id="ARBA00034313"/>
    </source>
</evidence>
<evidence type="ECO:0000256" key="2">
    <source>
        <dbReference type="ARBA" id="ARBA00022692"/>
    </source>
</evidence>
<feature type="transmembrane region" description="Helical" evidence="8">
    <location>
        <begin position="73"/>
        <end position="92"/>
    </location>
</feature>
<keyword evidence="10" id="KW-1185">Reference proteome</keyword>
<evidence type="ECO:0000256" key="8">
    <source>
        <dbReference type="SAM" id="Phobius"/>
    </source>
</evidence>
<dbReference type="PANTHER" id="PTHR35042">
    <property type="entry name" value="ANTHRONE OXYGENASE ENCC"/>
    <property type="match status" value="1"/>
</dbReference>
<comment type="similarity">
    <text evidence="7">Belongs to the anthrone oxygenase family.</text>
</comment>
<keyword evidence="2 8" id="KW-0812">Transmembrane</keyword>
<proteinExistence type="inferred from homology"/>
<dbReference type="PANTHER" id="PTHR35042:SF3">
    <property type="entry name" value="ANTHRONE OXYGENASE-RELATED"/>
    <property type="match status" value="1"/>
</dbReference>
<gene>
    <name evidence="9" type="ORF">BJX63DRAFT_34848</name>
</gene>
<evidence type="ECO:0000256" key="4">
    <source>
        <dbReference type="ARBA" id="ARBA00023002"/>
    </source>
</evidence>
<evidence type="ECO:0000256" key="6">
    <source>
        <dbReference type="ARBA" id="ARBA00023136"/>
    </source>
</evidence>
<reference evidence="9 10" key="1">
    <citation type="submission" date="2024-07" db="EMBL/GenBank/DDBJ databases">
        <title>Section-level genome sequencing and comparative genomics of Aspergillus sections Usti and Cavernicolus.</title>
        <authorList>
            <consortium name="Lawrence Berkeley National Laboratory"/>
            <person name="Nybo J.L."/>
            <person name="Vesth T.C."/>
            <person name="Theobald S."/>
            <person name="Frisvad J.C."/>
            <person name="Larsen T.O."/>
            <person name="Kjaerboelling I."/>
            <person name="Rothschild-Mancinelli K."/>
            <person name="Lyhne E.K."/>
            <person name="Kogle M.E."/>
            <person name="Barry K."/>
            <person name="Clum A."/>
            <person name="Na H."/>
            <person name="Ledsgaard L."/>
            <person name="Lin J."/>
            <person name="Lipzen A."/>
            <person name="Kuo A."/>
            <person name="Riley R."/>
            <person name="Mondo S."/>
            <person name="Labutti K."/>
            <person name="Haridas S."/>
            <person name="Pangalinan J."/>
            <person name="Salamov A.A."/>
            <person name="Simmons B.A."/>
            <person name="Magnuson J.K."/>
            <person name="Chen J."/>
            <person name="Drula E."/>
            <person name="Henrissat B."/>
            <person name="Wiebenga A."/>
            <person name="Lubbers R.J."/>
            <person name="Gomes A.C."/>
            <person name="Makela M.R."/>
            <person name="Stajich J."/>
            <person name="Grigoriev I.V."/>
            <person name="Mortensen U.H."/>
            <person name="De Vries R.P."/>
            <person name="Baker S.E."/>
            <person name="Andersen M.R."/>
        </authorList>
    </citation>
    <scope>NUCLEOTIDE SEQUENCE [LARGE SCALE GENOMIC DNA]</scope>
    <source>
        <strain evidence="9 10">CBS 588.65</strain>
    </source>
</reference>
<dbReference type="Proteomes" id="UP001610334">
    <property type="component" value="Unassembled WGS sequence"/>
</dbReference>
<sequence>MAPPEPPKIGVQGTAVVTGSALSGKQRIPRVEVTINTSPGAMLCLSAIAVPVFLDTNADSGQLVRQWSRTYHYGHIILPAFCIATCSLYAYAGFSRRAAGRKDWGVYAAAGVATIAMVPFTWVVMTPTNNTLFSLEEASVPAELDVVRELVVRWSWLHATRSLFPLLGAIMGFRGLLGELGV</sequence>
<evidence type="ECO:0000313" key="10">
    <source>
        <dbReference type="Proteomes" id="UP001610334"/>
    </source>
</evidence>
<keyword evidence="6 8" id="KW-0472">Membrane</keyword>
<comment type="subcellular location">
    <subcellularLocation>
        <location evidence="1">Membrane</location>
        <topology evidence="1">Multi-pass membrane protein</topology>
    </subcellularLocation>
</comment>
<dbReference type="InterPro" id="IPR013901">
    <property type="entry name" value="Anthrone_oxy"/>
</dbReference>
<name>A0ABR4GZ61_9EURO</name>
<keyword evidence="5" id="KW-0503">Monooxygenase</keyword>
<evidence type="ECO:0000256" key="1">
    <source>
        <dbReference type="ARBA" id="ARBA00004141"/>
    </source>
</evidence>
<feature type="transmembrane region" description="Helical" evidence="8">
    <location>
        <begin position="104"/>
        <end position="125"/>
    </location>
</feature>
<organism evidence="9 10">
    <name type="scientific">Aspergillus granulosus</name>
    <dbReference type="NCBI Taxonomy" id="176169"/>
    <lineage>
        <taxon>Eukaryota</taxon>
        <taxon>Fungi</taxon>
        <taxon>Dikarya</taxon>
        <taxon>Ascomycota</taxon>
        <taxon>Pezizomycotina</taxon>
        <taxon>Eurotiomycetes</taxon>
        <taxon>Eurotiomycetidae</taxon>
        <taxon>Eurotiales</taxon>
        <taxon>Aspergillaceae</taxon>
        <taxon>Aspergillus</taxon>
        <taxon>Aspergillus subgen. Nidulantes</taxon>
    </lineage>
</organism>
<comment type="caution">
    <text evidence="9">The sequence shown here is derived from an EMBL/GenBank/DDBJ whole genome shotgun (WGS) entry which is preliminary data.</text>
</comment>